<keyword evidence="3" id="KW-0238">DNA-binding</keyword>
<keyword evidence="4" id="KW-1185">Reference proteome</keyword>
<dbReference type="Proteomes" id="UP000579153">
    <property type="component" value="Unassembled WGS sequence"/>
</dbReference>
<dbReference type="InterPro" id="IPR001845">
    <property type="entry name" value="HTH_ArsR_DNA-bd_dom"/>
</dbReference>
<dbReference type="InterPro" id="IPR036390">
    <property type="entry name" value="WH_DNA-bd_sf"/>
</dbReference>
<dbReference type="GO" id="GO:0003700">
    <property type="term" value="F:DNA-binding transcription factor activity"/>
    <property type="evidence" value="ECO:0007669"/>
    <property type="project" value="InterPro"/>
</dbReference>
<dbReference type="SMART" id="SM00418">
    <property type="entry name" value="HTH_ARSR"/>
    <property type="match status" value="1"/>
</dbReference>
<dbReference type="InterPro" id="IPR036388">
    <property type="entry name" value="WH-like_DNA-bd_sf"/>
</dbReference>
<protein>
    <submittedName>
        <fullName evidence="3">DNA-binding transcriptional ArsR family regulator</fullName>
    </submittedName>
</protein>
<dbReference type="AlphaFoldDB" id="A0A7W9GE99"/>
<dbReference type="SUPFAM" id="SSF46785">
    <property type="entry name" value="Winged helix' DNA-binding domain"/>
    <property type="match status" value="1"/>
</dbReference>
<feature type="compositionally biased region" description="Polar residues" evidence="1">
    <location>
        <begin position="110"/>
        <end position="123"/>
    </location>
</feature>
<proteinExistence type="predicted"/>
<evidence type="ECO:0000256" key="1">
    <source>
        <dbReference type="SAM" id="MobiDB-lite"/>
    </source>
</evidence>
<name>A0A7W9GE99_9ACTN</name>
<evidence type="ECO:0000313" key="4">
    <source>
        <dbReference type="Proteomes" id="UP000579153"/>
    </source>
</evidence>
<accession>A0A7W9GE99</accession>
<evidence type="ECO:0000313" key="3">
    <source>
        <dbReference type="EMBL" id="MBB5782116.1"/>
    </source>
</evidence>
<organism evidence="3 4">
    <name type="scientific">Nonomuraea jabiensis</name>
    <dbReference type="NCBI Taxonomy" id="882448"/>
    <lineage>
        <taxon>Bacteria</taxon>
        <taxon>Bacillati</taxon>
        <taxon>Actinomycetota</taxon>
        <taxon>Actinomycetes</taxon>
        <taxon>Streptosporangiales</taxon>
        <taxon>Streptosporangiaceae</taxon>
        <taxon>Nonomuraea</taxon>
    </lineage>
</organism>
<feature type="region of interest" description="Disordered" evidence="1">
    <location>
        <begin position="98"/>
        <end position="129"/>
    </location>
</feature>
<dbReference type="RefSeq" id="WP_185075282.1">
    <property type="nucleotide sequence ID" value="NZ_JACHMB010000001.1"/>
</dbReference>
<dbReference type="CDD" id="cd00090">
    <property type="entry name" value="HTH_ARSR"/>
    <property type="match status" value="1"/>
</dbReference>
<dbReference type="Pfam" id="PF12840">
    <property type="entry name" value="HTH_20"/>
    <property type="match status" value="1"/>
</dbReference>
<gene>
    <name evidence="3" type="ORF">HD596_008872</name>
</gene>
<dbReference type="Gene3D" id="1.10.10.10">
    <property type="entry name" value="Winged helix-like DNA-binding domain superfamily/Winged helix DNA-binding domain"/>
    <property type="match status" value="1"/>
</dbReference>
<dbReference type="InterPro" id="IPR011991">
    <property type="entry name" value="ArsR-like_HTH"/>
</dbReference>
<evidence type="ECO:0000259" key="2">
    <source>
        <dbReference type="PROSITE" id="PS50987"/>
    </source>
</evidence>
<dbReference type="PROSITE" id="PS50987">
    <property type="entry name" value="HTH_ARSR_2"/>
    <property type="match status" value="1"/>
</dbReference>
<dbReference type="EMBL" id="JACHMB010000001">
    <property type="protein sequence ID" value="MBB5782116.1"/>
    <property type="molecule type" value="Genomic_DNA"/>
</dbReference>
<dbReference type="GO" id="GO:0003677">
    <property type="term" value="F:DNA binding"/>
    <property type="evidence" value="ECO:0007669"/>
    <property type="project" value="UniProtKB-KW"/>
</dbReference>
<feature type="domain" description="HTH arsR-type" evidence="2">
    <location>
        <begin position="6"/>
        <end position="101"/>
    </location>
</feature>
<reference evidence="3 4" key="1">
    <citation type="submission" date="2020-08" db="EMBL/GenBank/DDBJ databases">
        <title>Sequencing the genomes of 1000 actinobacteria strains.</title>
        <authorList>
            <person name="Klenk H.-P."/>
        </authorList>
    </citation>
    <scope>NUCLEOTIDE SEQUENCE [LARGE SCALE GENOMIC DNA]</scope>
    <source>
        <strain evidence="3 4">DSM 45507</strain>
    </source>
</reference>
<comment type="caution">
    <text evidence="3">The sequence shown here is derived from an EMBL/GenBank/DDBJ whole genome shotgun (WGS) entry which is preliminary data.</text>
</comment>
<sequence>MRPLPQPARESLTLAPVLHALGDPVRLELVRRAWDRPESTCSALADGLDVPLSTLSNHWRILREAGLISMTVDGRHRRIRPRADDLSDRFPGLLDPILRLSAADPPDSGPLSSDAGTAGNTPRSGGDLA</sequence>